<organism evidence="1 2">
    <name type="scientific">Colletotrichum zoysiae</name>
    <dbReference type="NCBI Taxonomy" id="1216348"/>
    <lineage>
        <taxon>Eukaryota</taxon>
        <taxon>Fungi</taxon>
        <taxon>Dikarya</taxon>
        <taxon>Ascomycota</taxon>
        <taxon>Pezizomycotina</taxon>
        <taxon>Sordariomycetes</taxon>
        <taxon>Hypocreomycetidae</taxon>
        <taxon>Glomerellales</taxon>
        <taxon>Glomerellaceae</taxon>
        <taxon>Colletotrichum</taxon>
        <taxon>Colletotrichum graminicola species complex</taxon>
    </lineage>
</organism>
<evidence type="ECO:0000313" key="2">
    <source>
        <dbReference type="Proteomes" id="UP001232148"/>
    </source>
</evidence>
<evidence type="ECO:0000313" key="1">
    <source>
        <dbReference type="EMBL" id="KAK2026812.1"/>
    </source>
</evidence>
<name>A0AAD9HF50_9PEZI</name>
<proteinExistence type="predicted"/>
<protein>
    <submittedName>
        <fullName evidence="1">Uncharacterized protein</fullName>
    </submittedName>
</protein>
<dbReference type="Proteomes" id="UP001232148">
    <property type="component" value="Unassembled WGS sequence"/>
</dbReference>
<reference evidence="1" key="1">
    <citation type="submission" date="2021-06" db="EMBL/GenBank/DDBJ databases">
        <title>Comparative genomics, transcriptomics and evolutionary studies reveal genomic signatures of adaptation to plant cell wall in hemibiotrophic fungi.</title>
        <authorList>
            <consortium name="DOE Joint Genome Institute"/>
            <person name="Baroncelli R."/>
            <person name="Diaz J.F."/>
            <person name="Benocci T."/>
            <person name="Peng M."/>
            <person name="Battaglia E."/>
            <person name="Haridas S."/>
            <person name="Andreopoulos W."/>
            <person name="Labutti K."/>
            <person name="Pangilinan J."/>
            <person name="Floch G.L."/>
            <person name="Makela M.R."/>
            <person name="Henrissat B."/>
            <person name="Grigoriev I.V."/>
            <person name="Crouch J.A."/>
            <person name="De Vries R.P."/>
            <person name="Sukno S.A."/>
            <person name="Thon M.R."/>
        </authorList>
    </citation>
    <scope>NUCLEOTIDE SEQUENCE</scope>
    <source>
        <strain evidence="1">MAFF235873</strain>
    </source>
</reference>
<keyword evidence="2" id="KW-1185">Reference proteome</keyword>
<accession>A0AAD9HF50</accession>
<gene>
    <name evidence="1" type="ORF">LX32DRAFT_10167</name>
</gene>
<dbReference type="EMBL" id="MU842907">
    <property type="protein sequence ID" value="KAK2026812.1"/>
    <property type="molecule type" value="Genomic_DNA"/>
</dbReference>
<comment type="caution">
    <text evidence="1">The sequence shown here is derived from an EMBL/GenBank/DDBJ whole genome shotgun (WGS) entry which is preliminary data.</text>
</comment>
<dbReference type="AlphaFoldDB" id="A0AAD9HF50"/>
<sequence>MAICFPVCIFLCGDGWSWDLARSLVPASRRAQNESAAATMAVGYVFSSLLDAGRGLFSLFVSGRGTGEQGGLPG</sequence>